<evidence type="ECO:0000313" key="3">
    <source>
        <dbReference type="Proteomes" id="UP000887013"/>
    </source>
</evidence>
<sequence>MEWECCELDEPMDWEKIPQVTQKRPATKEVIPLTYYESIRRKIRTRPKVSPASDKVILKTRPLSSSS</sequence>
<dbReference type="AlphaFoldDB" id="A0A8X6NAH5"/>
<organism evidence="2 3">
    <name type="scientific">Nephila pilipes</name>
    <name type="common">Giant wood spider</name>
    <name type="synonym">Nephila maculata</name>
    <dbReference type="NCBI Taxonomy" id="299642"/>
    <lineage>
        <taxon>Eukaryota</taxon>
        <taxon>Metazoa</taxon>
        <taxon>Ecdysozoa</taxon>
        <taxon>Arthropoda</taxon>
        <taxon>Chelicerata</taxon>
        <taxon>Arachnida</taxon>
        <taxon>Araneae</taxon>
        <taxon>Araneomorphae</taxon>
        <taxon>Entelegynae</taxon>
        <taxon>Araneoidea</taxon>
        <taxon>Nephilidae</taxon>
        <taxon>Nephila</taxon>
    </lineage>
</organism>
<feature type="region of interest" description="Disordered" evidence="1">
    <location>
        <begin position="46"/>
        <end position="67"/>
    </location>
</feature>
<name>A0A8X6NAH5_NEPPI</name>
<evidence type="ECO:0000313" key="2">
    <source>
        <dbReference type="EMBL" id="GFT02422.1"/>
    </source>
</evidence>
<dbReference type="Proteomes" id="UP000887013">
    <property type="component" value="Unassembled WGS sequence"/>
</dbReference>
<evidence type="ECO:0000256" key="1">
    <source>
        <dbReference type="SAM" id="MobiDB-lite"/>
    </source>
</evidence>
<protein>
    <submittedName>
        <fullName evidence="2">Uncharacterized protein</fullName>
    </submittedName>
</protein>
<dbReference type="EMBL" id="BMAW01055711">
    <property type="protein sequence ID" value="GFT02422.1"/>
    <property type="molecule type" value="Genomic_DNA"/>
</dbReference>
<accession>A0A8X6NAH5</accession>
<reference evidence="2" key="1">
    <citation type="submission" date="2020-08" db="EMBL/GenBank/DDBJ databases">
        <title>Multicomponent nature underlies the extraordinary mechanical properties of spider dragline silk.</title>
        <authorList>
            <person name="Kono N."/>
            <person name="Nakamura H."/>
            <person name="Mori M."/>
            <person name="Yoshida Y."/>
            <person name="Ohtoshi R."/>
            <person name="Malay A.D."/>
            <person name="Moran D.A.P."/>
            <person name="Tomita M."/>
            <person name="Numata K."/>
            <person name="Arakawa K."/>
        </authorList>
    </citation>
    <scope>NUCLEOTIDE SEQUENCE</scope>
</reference>
<keyword evidence="3" id="KW-1185">Reference proteome</keyword>
<gene>
    <name evidence="2" type="ORF">NPIL_83411</name>
</gene>
<comment type="caution">
    <text evidence="2">The sequence shown here is derived from an EMBL/GenBank/DDBJ whole genome shotgun (WGS) entry which is preliminary data.</text>
</comment>
<proteinExistence type="predicted"/>